<keyword evidence="2" id="KW-1185">Reference proteome</keyword>
<name>A0A9X3MN30_9ACTN</name>
<dbReference type="EMBL" id="JAPDOD010000001">
    <property type="protein sequence ID" value="MDA0158767.1"/>
    <property type="molecule type" value="Genomic_DNA"/>
</dbReference>
<dbReference type="Proteomes" id="UP001149140">
    <property type="component" value="Unassembled WGS sequence"/>
</dbReference>
<organism evidence="1 2">
    <name type="scientific">Solirubrobacter ginsenosidimutans</name>
    <dbReference type="NCBI Taxonomy" id="490573"/>
    <lineage>
        <taxon>Bacteria</taxon>
        <taxon>Bacillati</taxon>
        <taxon>Actinomycetota</taxon>
        <taxon>Thermoleophilia</taxon>
        <taxon>Solirubrobacterales</taxon>
        <taxon>Solirubrobacteraceae</taxon>
        <taxon>Solirubrobacter</taxon>
    </lineage>
</organism>
<sequence>MDWLVCVADFGGQETDWIERRPSGGEADDSRADRGRNPLNFRKRVAESIIEAEAAEVAVALWATYRSTLSGRIDWLVVLAVNDAGDVGFQARLENNDGAWRLGPRVDWPVPHRIPFEQLEIAQILDPLRDSILHLLSQGLRDAAKQRRRVQRRSRRERG</sequence>
<evidence type="ECO:0000313" key="2">
    <source>
        <dbReference type="Proteomes" id="UP001149140"/>
    </source>
</evidence>
<proteinExistence type="predicted"/>
<comment type="caution">
    <text evidence="1">The sequence shown here is derived from an EMBL/GenBank/DDBJ whole genome shotgun (WGS) entry which is preliminary data.</text>
</comment>
<accession>A0A9X3MN30</accession>
<protein>
    <submittedName>
        <fullName evidence="1">Uncharacterized protein</fullName>
    </submittedName>
</protein>
<gene>
    <name evidence="1" type="ORF">OM076_00705</name>
</gene>
<reference evidence="1" key="1">
    <citation type="submission" date="2022-10" db="EMBL/GenBank/DDBJ databases">
        <title>The WGS of Solirubrobacter ginsenosidimutans DSM 21036.</title>
        <authorList>
            <person name="Jiang Z."/>
        </authorList>
    </citation>
    <scope>NUCLEOTIDE SEQUENCE</scope>
    <source>
        <strain evidence="1">DSM 21036</strain>
    </source>
</reference>
<dbReference type="AlphaFoldDB" id="A0A9X3MN30"/>
<evidence type="ECO:0000313" key="1">
    <source>
        <dbReference type="EMBL" id="MDA0158767.1"/>
    </source>
</evidence>